<comment type="caution">
    <text evidence="1">The sequence shown here is derived from an EMBL/GenBank/DDBJ whole genome shotgun (WGS) entry which is preliminary data.</text>
</comment>
<evidence type="ECO:0000313" key="2">
    <source>
        <dbReference type="Proteomes" id="UP001157502"/>
    </source>
</evidence>
<accession>A0ACC2GAS2</accession>
<keyword evidence="2" id="KW-1185">Reference proteome</keyword>
<gene>
    <name evidence="1" type="ORF">DPEC_G00182110</name>
</gene>
<proteinExistence type="predicted"/>
<name>A0ACC2GAS2_DALPE</name>
<dbReference type="Proteomes" id="UP001157502">
    <property type="component" value="Chromosome 15"/>
</dbReference>
<sequence>MSFFSLDRYKYRRPFVKLQFWWRTNTNIEYILQSGGVEVMMREFILTVAVLTVFQTLDVDSKMIPLDMVPNSVDDMWCRSLDEGVHPNCCCADCLPDLEFRCGLKDDGFSSTWSKSQNSFGHGPKLS</sequence>
<reference evidence="1" key="1">
    <citation type="submission" date="2021-05" db="EMBL/GenBank/DDBJ databases">
        <authorList>
            <person name="Pan Q."/>
            <person name="Jouanno E."/>
            <person name="Zahm M."/>
            <person name="Klopp C."/>
            <person name="Cabau C."/>
            <person name="Louis A."/>
            <person name="Berthelot C."/>
            <person name="Parey E."/>
            <person name="Roest Crollius H."/>
            <person name="Montfort J."/>
            <person name="Robinson-Rechavi M."/>
            <person name="Bouchez O."/>
            <person name="Lampietro C."/>
            <person name="Lopez Roques C."/>
            <person name="Donnadieu C."/>
            <person name="Postlethwait J."/>
            <person name="Bobe J."/>
            <person name="Dillon D."/>
            <person name="Chandos A."/>
            <person name="von Hippel F."/>
            <person name="Guiguen Y."/>
        </authorList>
    </citation>
    <scope>NUCLEOTIDE SEQUENCE</scope>
    <source>
        <strain evidence="1">YG-Jan2019</strain>
    </source>
</reference>
<evidence type="ECO:0000313" key="1">
    <source>
        <dbReference type="EMBL" id="KAJ8000605.1"/>
    </source>
</evidence>
<dbReference type="EMBL" id="CM055742">
    <property type="protein sequence ID" value="KAJ8000605.1"/>
    <property type="molecule type" value="Genomic_DNA"/>
</dbReference>
<organism evidence="1 2">
    <name type="scientific">Dallia pectoralis</name>
    <name type="common">Alaska blackfish</name>
    <dbReference type="NCBI Taxonomy" id="75939"/>
    <lineage>
        <taxon>Eukaryota</taxon>
        <taxon>Metazoa</taxon>
        <taxon>Chordata</taxon>
        <taxon>Craniata</taxon>
        <taxon>Vertebrata</taxon>
        <taxon>Euteleostomi</taxon>
        <taxon>Actinopterygii</taxon>
        <taxon>Neopterygii</taxon>
        <taxon>Teleostei</taxon>
        <taxon>Protacanthopterygii</taxon>
        <taxon>Esociformes</taxon>
        <taxon>Umbridae</taxon>
        <taxon>Dallia</taxon>
    </lineage>
</organism>
<protein>
    <submittedName>
        <fullName evidence="1">Uncharacterized protein</fullName>
    </submittedName>
</protein>